<dbReference type="PANTHER" id="PTHR47447:SF23">
    <property type="entry name" value="PENTACOTRIPEPTIDE-REPEAT REGION OF PRORP DOMAIN-CONTAINING PROTEIN"/>
    <property type="match status" value="1"/>
</dbReference>
<dbReference type="Proteomes" id="UP001140011">
    <property type="component" value="Unassembled WGS sequence"/>
</dbReference>
<evidence type="ECO:0000256" key="3">
    <source>
        <dbReference type="ARBA" id="ARBA00044493"/>
    </source>
</evidence>
<comment type="function">
    <text evidence="3">Regulates mitochondrial small subunit maturation by controlling 15S rRNA 5'-end processing. Localizes to the 5' precursor of the 15S rRNA in a position that is subsequently occupied by mS47 in the mature yeast mtSSU. Uses structure and sequence-specific RNA recognition, binding to a single-stranded region of the precursor and specifically recognizing bases -6 to -1. The exchange of Ccm1 for mS47 is coupled to the irreversible removal of precursor rRNA that is accompanied by conformational changes of the mitoribosomal proteins uS5m and mS26. These conformational changes signal completion of 5'-end rRNA processing through protection of the mature 5'-end of the 15S rRNA and stabilization of mS47. The removal of the 5' precursor together with the dissociation of Ccm1 may be catalyzed by the 5'-3' exoribonuclease Pet127. Involved in the specific removal of group I introns in mitochondrial encoded transcripts.</text>
</comment>
<accession>A0A9W8H0D6</accession>
<organism evidence="7 8">
    <name type="scientific">Coemansia pectinata</name>
    <dbReference type="NCBI Taxonomy" id="1052879"/>
    <lineage>
        <taxon>Eukaryota</taxon>
        <taxon>Fungi</taxon>
        <taxon>Fungi incertae sedis</taxon>
        <taxon>Zoopagomycota</taxon>
        <taxon>Kickxellomycotina</taxon>
        <taxon>Kickxellomycetes</taxon>
        <taxon>Kickxellales</taxon>
        <taxon>Kickxellaceae</taxon>
        <taxon>Coemansia</taxon>
    </lineage>
</organism>
<dbReference type="InterPro" id="IPR002885">
    <property type="entry name" value="PPR_rpt"/>
</dbReference>
<feature type="repeat" description="PPR" evidence="5">
    <location>
        <begin position="708"/>
        <end position="742"/>
    </location>
</feature>
<feature type="compositionally biased region" description="Basic and acidic residues" evidence="6">
    <location>
        <begin position="107"/>
        <end position="117"/>
    </location>
</feature>
<comment type="similarity">
    <text evidence="1">Belongs to the CCM1 family.</text>
</comment>
<feature type="compositionally biased region" description="Basic and acidic residues" evidence="6">
    <location>
        <begin position="86"/>
        <end position="100"/>
    </location>
</feature>
<dbReference type="OrthoDB" id="1908178at2759"/>
<comment type="subunit">
    <text evidence="4">Binds to mitochondrial small subunit 15S rRNA.</text>
</comment>
<reference evidence="7" key="1">
    <citation type="submission" date="2022-07" db="EMBL/GenBank/DDBJ databases">
        <title>Phylogenomic reconstructions and comparative analyses of Kickxellomycotina fungi.</title>
        <authorList>
            <person name="Reynolds N.K."/>
            <person name="Stajich J.E."/>
            <person name="Barry K."/>
            <person name="Grigoriev I.V."/>
            <person name="Crous P."/>
            <person name="Smith M.E."/>
        </authorList>
    </citation>
    <scope>NUCLEOTIDE SEQUENCE</scope>
    <source>
        <strain evidence="7">BCRC 34297</strain>
    </source>
</reference>
<evidence type="ECO:0000256" key="6">
    <source>
        <dbReference type="SAM" id="MobiDB-lite"/>
    </source>
</evidence>
<dbReference type="Pfam" id="PF13041">
    <property type="entry name" value="PPR_2"/>
    <property type="match status" value="1"/>
</dbReference>
<evidence type="ECO:0000313" key="7">
    <source>
        <dbReference type="EMBL" id="KAJ2753502.1"/>
    </source>
</evidence>
<protein>
    <recommendedName>
        <fullName evidence="9">Pentatricopeptide repeat-containing protein</fullName>
    </recommendedName>
</protein>
<gene>
    <name evidence="7" type="ORF">GGI19_003088</name>
</gene>
<dbReference type="NCBIfam" id="TIGR00756">
    <property type="entry name" value="PPR"/>
    <property type="match status" value="1"/>
</dbReference>
<dbReference type="Gene3D" id="1.25.40.10">
    <property type="entry name" value="Tetratricopeptide repeat domain"/>
    <property type="match status" value="3"/>
</dbReference>
<sequence>MSLAHETHRQALALHTSAVLPNMQQELRDAEITQAIAQLSGLLDNSAASAVEIWAKYDYLKIRRIVPFIPFEMWAGLFKACQQRPPDSKRASWSPKERSKPTVPEDDTGKRRSKKPEAESLFPLLRPVAESEHRSEALGNAGHAWTRTMAKRRALMLLGDMWRCFSPDSAQDAVGGDSYAVWRPSTFHYNVVFDVICRDTSSSIDELLWLHRDMRLHSVQEDAVTFNTLLNGCRRLGAWGFFREIEEQISRRDEWGITRMDATTWGTLIQGYRQCQDWESVDRCVAQATKACRLWGQAGATRGVQPTTELWSIIVNIYAARDMVPQMLASRSVMSGLGLSMNVYTFGPVFAALHRLRKSLVRDRRDAWPAISHALSEFEAMRSAGISPNASILTNMILTVGLSNPYALSEATHSDNDSSMHAKILSIGGSVAQELEQILSRARDPNIYATLLNVASRTANYGEIQEIWQTLLAESAQAHPQQLLTCLTLAAYMNALNACKMYDAAIAAFYAHAMPASSNESGSPHSLRLQALDRSVYEAALMAFARTDRHRMCVSLVRTMISKGIQPSVLALRYTLLPPDHTVLAKRPSSTYTRRWSLPLAIARSVWSLVVEARRSAWMHSPGPSSVYADASAQQEQPVIVNDIAAQLIRIAAYARNVEFGEEVFEALNAEAAYFGQVRRGSHSSEVDADVVTTHSSPFPEDLQCFPNVRTYTSMITLYGNDANLAGVGKMWESMLSNGVEPNLHTYTSLIVALHKVALRRRWRGAQLYKDQGSDVGELRVPFASAGRESGRLPWESTQQDLVIGDIEDWIVDARPSSNGSSSSDSAPSWLRRSASPSLDIPLSTLLLRYHALRIRDALRSPEGALKEHMDAVEHSTSENIQRAMQVCHAVESAGLKPDYRFHAALADFLDTCGDASGAELVRRRMSQTD</sequence>
<dbReference type="PANTHER" id="PTHR47447">
    <property type="entry name" value="OS03G0856100 PROTEIN"/>
    <property type="match status" value="1"/>
</dbReference>
<keyword evidence="2" id="KW-0677">Repeat</keyword>
<evidence type="ECO:0000256" key="5">
    <source>
        <dbReference type="PROSITE-ProRule" id="PRU00708"/>
    </source>
</evidence>
<comment type="caution">
    <text evidence="7">The sequence shown here is derived from an EMBL/GenBank/DDBJ whole genome shotgun (WGS) entry which is preliminary data.</text>
</comment>
<evidence type="ECO:0008006" key="9">
    <source>
        <dbReference type="Google" id="ProtNLM"/>
    </source>
</evidence>
<dbReference type="InterPro" id="IPR011990">
    <property type="entry name" value="TPR-like_helical_dom_sf"/>
</dbReference>
<name>A0A9W8H0D6_9FUNG</name>
<dbReference type="AlphaFoldDB" id="A0A9W8H0D6"/>
<feature type="region of interest" description="Disordered" evidence="6">
    <location>
        <begin position="84"/>
        <end position="117"/>
    </location>
</feature>
<feature type="repeat" description="PPR" evidence="5">
    <location>
        <begin position="533"/>
        <end position="567"/>
    </location>
</feature>
<dbReference type="EMBL" id="JANBUH010000185">
    <property type="protein sequence ID" value="KAJ2753502.1"/>
    <property type="molecule type" value="Genomic_DNA"/>
</dbReference>
<evidence type="ECO:0000256" key="2">
    <source>
        <dbReference type="ARBA" id="ARBA00022737"/>
    </source>
</evidence>
<evidence type="ECO:0000256" key="1">
    <source>
        <dbReference type="ARBA" id="ARBA00006192"/>
    </source>
</evidence>
<evidence type="ECO:0000256" key="4">
    <source>
        <dbReference type="ARBA" id="ARBA00044511"/>
    </source>
</evidence>
<keyword evidence="8" id="KW-1185">Reference proteome</keyword>
<dbReference type="PROSITE" id="PS51375">
    <property type="entry name" value="PPR"/>
    <property type="match status" value="2"/>
</dbReference>
<evidence type="ECO:0000313" key="8">
    <source>
        <dbReference type="Proteomes" id="UP001140011"/>
    </source>
</evidence>
<proteinExistence type="inferred from homology"/>